<dbReference type="Proteomes" id="UP000318578">
    <property type="component" value="Unassembled WGS sequence"/>
</dbReference>
<dbReference type="AlphaFoldDB" id="A0A558A0G8"/>
<reference evidence="2 3" key="1">
    <citation type="submission" date="2019-07" db="EMBL/GenBank/DDBJ databases">
        <title>New species of Amycolatopsis and Streptomyces.</title>
        <authorList>
            <person name="Duangmal K."/>
            <person name="Teo W.F.A."/>
            <person name="Lipun K."/>
        </authorList>
    </citation>
    <scope>NUCLEOTIDE SEQUENCE [LARGE SCALE GENOMIC DNA]</scope>
    <source>
        <strain evidence="2 3">JCM 30562</strain>
    </source>
</reference>
<feature type="compositionally biased region" description="Polar residues" evidence="1">
    <location>
        <begin position="77"/>
        <end position="86"/>
    </location>
</feature>
<accession>A0A558A0G8</accession>
<feature type="region of interest" description="Disordered" evidence="1">
    <location>
        <begin position="1"/>
        <end position="20"/>
    </location>
</feature>
<name>A0A558A0G8_9PSEU</name>
<feature type="region of interest" description="Disordered" evidence="1">
    <location>
        <begin position="55"/>
        <end position="95"/>
    </location>
</feature>
<keyword evidence="3" id="KW-1185">Reference proteome</keyword>
<gene>
    <name evidence="2" type="ORF">FNH06_30315</name>
</gene>
<sequence length="95" mass="10024">MTPEDAKSPMDASNTQQIPRSVVDRIDHEDDPDTTAVVPSSVIDAVQGSLEAKPGTRVGMAPVAPEPDEQEVGGLIPTTTKSTGRSDLSRRLEGL</sequence>
<evidence type="ECO:0000313" key="3">
    <source>
        <dbReference type="Proteomes" id="UP000318578"/>
    </source>
</evidence>
<dbReference type="OrthoDB" id="5187609at2"/>
<evidence type="ECO:0000256" key="1">
    <source>
        <dbReference type="SAM" id="MobiDB-lite"/>
    </source>
</evidence>
<evidence type="ECO:0000313" key="2">
    <source>
        <dbReference type="EMBL" id="TVT17763.1"/>
    </source>
</evidence>
<protein>
    <submittedName>
        <fullName evidence="2">Uncharacterized protein</fullName>
    </submittedName>
</protein>
<comment type="caution">
    <text evidence="2">The sequence shown here is derived from an EMBL/GenBank/DDBJ whole genome shotgun (WGS) entry which is preliminary data.</text>
</comment>
<proteinExistence type="predicted"/>
<dbReference type="EMBL" id="VJZA01000073">
    <property type="protein sequence ID" value="TVT17763.1"/>
    <property type="molecule type" value="Genomic_DNA"/>
</dbReference>
<organism evidence="2 3">
    <name type="scientific">Amycolatopsis acidiphila</name>
    <dbReference type="NCBI Taxonomy" id="715473"/>
    <lineage>
        <taxon>Bacteria</taxon>
        <taxon>Bacillati</taxon>
        <taxon>Actinomycetota</taxon>
        <taxon>Actinomycetes</taxon>
        <taxon>Pseudonocardiales</taxon>
        <taxon>Pseudonocardiaceae</taxon>
        <taxon>Amycolatopsis</taxon>
    </lineage>
</organism>